<accession>A0AAW0KR20</accession>
<dbReference type="PANTHER" id="PTHR10353">
    <property type="entry name" value="GLYCOSYL HYDROLASE"/>
    <property type="match status" value="1"/>
</dbReference>
<sequence length="284" mass="32195">MALLDHVSLRSVSCPQSFHFTSENNVFVTLPVRVPSFRKGYHHSTVKCLKGEIKLPTPLKDKQNGHDCKPSTISGPQTEGAGDEGGRGPSTWDRFIQDGVGERDIAVDSYNRYKEDVQLLKKMGVDAYRFSIAWLRILPKGTVSGGVNQEGIDFYNNFINELLQNDPYLATHHIILAHAAAAKLYKKKYQATQGGEIGISLVCQWFEPETRYHYDKDAADRAVDFLMGWKGANVKGFFIWALMDNIERGSGYNVRFGLNYVDYLDNLNRHPKKSAKWLRSFLKE</sequence>
<proteinExistence type="inferred from homology"/>
<comment type="caution">
    <text evidence="4">The sequence shown here is derived from an EMBL/GenBank/DDBJ whole genome shotgun (WGS) entry which is preliminary data.</text>
</comment>
<feature type="region of interest" description="Disordered" evidence="3">
    <location>
        <begin position="59"/>
        <end position="91"/>
    </location>
</feature>
<evidence type="ECO:0000256" key="3">
    <source>
        <dbReference type="SAM" id="MobiDB-lite"/>
    </source>
</evidence>
<dbReference type="GO" id="GO:0008422">
    <property type="term" value="F:beta-glucosidase activity"/>
    <property type="evidence" value="ECO:0007669"/>
    <property type="project" value="TreeGrafter"/>
</dbReference>
<dbReference type="GO" id="GO:0005975">
    <property type="term" value="P:carbohydrate metabolic process"/>
    <property type="evidence" value="ECO:0007669"/>
    <property type="project" value="InterPro"/>
</dbReference>
<protein>
    <submittedName>
        <fullName evidence="4">Furostanol glycoside 26-o-beta-glucosidase</fullName>
    </submittedName>
</protein>
<evidence type="ECO:0000313" key="5">
    <source>
        <dbReference type="Proteomes" id="UP000237347"/>
    </source>
</evidence>
<evidence type="ECO:0000313" key="4">
    <source>
        <dbReference type="EMBL" id="KAK7840411.1"/>
    </source>
</evidence>
<evidence type="ECO:0000256" key="2">
    <source>
        <dbReference type="RuleBase" id="RU003690"/>
    </source>
</evidence>
<dbReference type="Proteomes" id="UP000237347">
    <property type="component" value="Unassembled WGS sequence"/>
</dbReference>
<evidence type="ECO:0000256" key="1">
    <source>
        <dbReference type="ARBA" id="ARBA00010838"/>
    </source>
</evidence>
<dbReference type="AlphaFoldDB" id="A0AAW0KR20"/>
<keyword evidence="5" id="KW-1185">Reference proteome</keyword>
<dbReference type="InterPro" id="IPR001360">
    <property type="entry name" value="Glyco_hydro_1"/>
</dbReference>
<dbReference type="EMBL" id="PKMF04000262">
    <property type="protein sequence ID" value="KAK7840411.1"/>
    <property type="molecule type" value="Genomic_DNA"/>
</dbReference>
<dbReference type="InterPro" id="IPR017853">
    <property type="entry name" value="GH"/>
</dbReference>
<feature type="compositionally biased region" description="Basic and acidic residues" evidence="3">
    <location>
        <begin position="59"/>
        <end position="69"/>
    </location>
</feature>
<dbReference type="Gene3D" id="3.20.20.80">
    <property type="entry name" value="Glycosidases"/>
    <property type="match status" value="3"/>
</dbReference>
<organism evidence="4 5">
    <name type="scientific">Quercus suber</name>
    <name type="common">Cork oak</name>
    <dbReference type="NCBI Taxonomy" id="58331"/>
    <lineage>
        <taxon>Eukaryota</taxon>
        <taxon>Viridiplantae</taxon>
        <taxon>Streptophyta</taxon>
        <taxon>Embryophyta</taxon>
        <taxon>Tracheophyta</taxon>
        <taxon>Spermatophyta</taxon>
        <taxon>Magnoliopsida</taxon>
        <taxon>eudicotyledons</taxon>
        <taxon>Gunneridae</taxon>
        <taxon>Pentapetalae</taxon>
        <taxon>rosids</taxon>
        <taxon>fabids</taxon>
        <taxon>Fagales</taxon>
        <taxon>Fagaceae</taxon>
        <taxon>Quercus</taxon>
    </lineage>
</organism>
<dbReference type="Pfam" id="PF00232">
    <property type="entry name" value="Glyco_hydro_1"/>
    <property type="match status" value="3"/>
</dbReference>
<gene>
    <name evidence="4" type="primary">F26G_1</name>
    <name evidence="4" type="ORF">CFP56_016731</name>
</gene>
<dbReference type="PANTHER" id="PTHR10353:SF154">
    <property type="entry name" value="BETA-GLUCOSIDASE 9-RELATED"/>
    <property type="match status" value="1"/>
</dbReference>
<comment type="similarity">
    <text evidence="1 2">Belongs to the glycosyl hydrolase 1 family.</text>
</comment>
<name>A0AAW0KR20_QUESU</name>
<dbReference type="PRINTS" id="PR00131">
    <property type="entry name" value="GLHYDRLASE1"/>
</dbReference>
<dbReference type="SUPFAM" id="SSF51445">
    <property type="entry name" value="(Trans)glycosidases"/>
    <property type="match status" value="1"/>
</dbReference>
<reference evidence="4 5" key="1">
    <citation type="journal article" date="2018" name="Sci. Data">
        <title>The draft genome sequence of cork oak.</title>
        <authorList>
            <person name="Ramos A.M."/>
            <person name="Usie A."/>
            <person name="Barbosa P."/>
            <person name="Barros P.M."/>
            <person name="Capote T."/>
            <person name="Chaves I."/>
            <person name="Simoes F."/>
            <person name="Abreu I."/>
            <person name="Carrasquinho I."/>
            <person name="Faro C."/>
            <person name="Guimaraes J.B."/>
            <person name="Mendonca D."/>
            <person name="Nobrega F."/>
            <person name="Rodrigues L."/>
            <person name="Saibo N.J.M."/>
            <person name="Varela M.C."/>
            <person name="Egas C."/>
            <person name="Matos J."/>
            <person name="Miguel C.M."/>
            <person name="Oliveira M.M."/>
            <person name="Ricardo C.P."/>
            <person name="Goncalves S."/>
        </authorList>
    </citation>
    <scope>NUCLEOTIDE SEQUENCE [LARGE SCALE GENOMIC DNA]</scope>
    <source>
        <strain evidence="5">cv. HL8</strain>
    </source>
</reference>